<protein>
    <submittedName>
        <fullName evidence="1">Uncharacterized protein</fullName>
    </submittedName>
</protein>
<evidence type="ECO:0000313" key="2">
    <source>
        <dbReference type="Proteomes" id="UP000276133"/>
    </source>
</evidence>
<evidence type="ECO:0000313" key="1">
    <source>
        <dbReference type="EMBL" id="RNA42500.1"/>
    </source>
</evidence>
<comment type="caution">
    <text evidence="1">The sequence shown here is derived from an EMBL/GenBank/DDBJ whole genome shotgun (WGS) entry which is preliminary data.</text>
</comment>
<gene>
    <name evidence="1" type="ORF">BpHYR1_036601</name>
</gene>
<dbReference type="EMBL" id="REGN01000361">
    <property type="protein sequence ID" value="RNA42500.1"/>
    <property type="molecule type" value="Genomic_DNA"/>
</dbReference>
<reference evidence="1 2" key="1">
    <citation type="journal article" date="2018" name="Sci. Rep.">
        <title>Genomic signatures of local adaptation to the degree of environmental predictability in rotifers.</title>
        <authorList>
            <person name="Franch-Gras L."/>
            <person name="Hahn C."/>
            <person name="Garcia-Roger E.M."/>
            <person name="Carmona M.J."/>
            <person name="Serra M."/>
            <person name="Gomez A."/>
        </authorList>
    </citation>
    <scope>NUCLEOTIDE SEQUENCE [LARGE SCALE GENOMIC DNA]</scope>
    <source>
        <strain evidence="1">HYR1</strain>
    </source>
</reference>
<dbReference type="Proteomes" id="UP000276133">
    <property type="component" value="Unassembled WGS sequence"/>
</dbReference>
<accession>A0A3M7T3Q7</accession>
<name>A0A3M7T3Q7_BRAPC</name>
<proteinExistence type="predicted"/>
<dbReference type="AlphaFoldDB" id="A0A3M7T3Q7"/>
<sequence length="70" mass="8307">MINSSSTMFFKNLIFMHILSVGFFLMIEEHLNKDILSVIKKLGKNCIINNQKVFYLKNIFLCIFSEIFRK</sequence>
<keyword evidence="2" id="KW-1185">Reference proteome</keyword>
<organism evidence="1 2">
    <name type="scientific">Brachionus plicatilis</name>
    <name type="common">Marine rotifer</name>
    <name type="synonym">Brachionus muelleri</name>
    <dbReference type="NCBI Taxonomy" id="10195"/>
    <lineage>
        <taxon>Eukaryota</taxon>
        <taxon>Metazoa</taxon>
        <taxon>Spiralia</taxon>
        <taxon>Gnathifera</taxon>
        <taxon>Rotifera</taxon>
        <taxon>Eurotatoria</taxon>
        <taxon>Monogononta</taxon>
        <taxon>Pseudotrocha</taxon>
        <taxon>Ploima</taxon>
        <taxon>Brachionidae</taxon>
        <taxon>Brachionus</taxon>
    </lineage>
</organism>